<comment type="caution">
    <text evidence="2">The sequence shown here is derived from an EMBL/GenBank/DDBJ whole genome shotgun (WGS) entry which is preliminary data.</text>
</comment>
<dbReference type="SUPFAM" id="SSF56112">
    <property type="entry name" value="Protein kinase-like (PK-like)"/>
    <property type="match status" value="1"/>
</dbReference>
<accession>A0A2B7Y3C2</accession>
<dbReference type="EMBL" id="PDNA01000082">
    <property type="protein sequence ID" value="PGH15523.1"/>
    <property type="molecule type" value="Genomic_DNA"/>
</dbReference>
<dbReference type="PANTHER" id="PTHR21310">
    <property type="entry name" value="AMINOGLYCOSIDE PHOSPHOTRANSFERASE-RELATED-RELATED"/>
    <property type="match status" value="1"/>
</dbReference>
<reference evidence="2 3" key="1">
    <citation type="submission" date="2017-10" db="EMBL/GenBank/DDBJ databases">
        <title>Comparative genomics in systemic dimorphic fungi from Ajellomycetaceae.</title>
        <authorList>
            <person name="Munoz J.F."/>
            <person name="Mcewen J.G."/>
            <person name="Clay O.K."/>
            <person name="Cuomo C.A."/>
        </authorList>
    </citation>
    <scope>NUCLEOTIDE SEQUENCE [LARGE SCALE GENOMIC DNA]</scope>
    <source>
        <strain evidence="2 3">UAMH7299</strain>
    </source>
</reference>
<evidence type="ECO:0000259" key="1">
    <source>
        <dbReference type="Pfam" id="PF01636"/>
    </source>
</evidence>
<evidence type="ECO:0000313" key="2">
    <source>
        <dbReference type="EMBL" id="PGH15523.1"/>
    </source>
</evidence>
<evidence type="ECO:0000313" key="3">
    <source>
        <dbReference type="Proteomes" id="UP000224634"/>
    </source>
</evidence>
<dbReference type="PANTHER" id="PTHR21310:SF54">
    <property type="entry name" value="AMINOGLYCOSIDE PHOSPHOTRANSFERASE DOMAIN-CONTAINING PROTEIN"/>
    <property type="match status" value="1"/>
</dbReference>
<gene>
    <name evidence="2" type="ORF">AJ80_05540</name>
</gene>
<sequence length="273" mass="31074">MGHPLAHVKAATTECLESTQLTESSCIDIEHGHTLLDSQLYFSILPIIEILSMRSESPEMVSKQGPVQLTPSMIPTSPNFDVKDSQFFRKWSQLPSPEQVRTQAEAQRLAKICHNPRMLNICKDVFRPGCDPKPLPVVFDNMGGDVPVPEVYGWRVDGDEVFIYMEHIQGQTLEQLWGTLEPDDCVSICNELRTIHGDLHRSNIIATGSKPYRILAIVDWEQSGWLPAYWEARKAQFTADTNEKWSKEYLPMILDPYTSTWDPWGYYIMAMGA</sequence>
<dbReference type="AlphaFoldDB" id="A0A2B7Y3C2"/>
<dbReference type="Proteomes" id="UP000224634">
    <property type="component" value="Unassembled WGS sequence"/>
</dbReference>
<dbReference type="CDD" id="cd05120">
    <property type="entry name" value="APH_ChoK_like"/>
    <property type="match status" value="1"/>
</dbReference>
<dbReference type="Pfam" id="PF01636">
    <property type="entry name" value="APH"/>
    <property type="match status" value="1"/>
</dbReference>
<name>A0A2B7Y3C2_POLH7</name>
<dbReference type="Gene3D" id="3.90.1200.10">
    <property type="match status" value="1"/>
</dbReference>
<keyword evidence="3" id="KW-1185">Reference proteome</keyword>
<protein>
    <recommendedName>
        <fullName evidence="1">Aminoglycoside phosphotransferase domain-containing protein</fullName>
    </recommendedName>
</protein>
<dbReference type="InterPro" id="IPR011009">
    <property type="entry name" value="Kinase-like_dom_sf"/>
</dbReference>
<dbReference type="InterPro" id="IPR051678">
    <property type="entry name" value="AGP_Transferase"/>
</dbReference>
<dbReference type="InterPro" id="IPR002575">
    <property type="entry name" value="Aminoglycoside_PTrfase"/>
</dbReference>
<dbReference type="OrthoDB" id="4191337at2759"/>
<proteinExistence type="predicted"/>
<organism evidence="2 3">
    <name type="scientific">Polytolypa hystricis (strain UAMH7299)</name>
    <dbReference type="NCBI Taxonomy" id="1447883"/>
    <lineage>
        <taxon>Eukaryota</taxon>
        <taxon>Fungi</taxon>
        <taxon>Dikarya</taxon>
        <taxon>Ascomycota</taxon>
        <taxon>Pezizomycotina</taxon>
        <taxon>Eurotiomycetes</taxon>
        <taxon>Eurotiomycetidae</taxon>
        <taxon>Onygenales</taxon>
        <taxon>Onygenales incertae sedis</taxon>
        <taxon>Polytolypa</taxon>
    </lineage>
</organism>
<feature type="domain" description="Aminoglycoside phosphotransferase" evidence="1">
    <location>
        <begin position="193"/>
        <end position="250"/>
    </location>
</feature>